<dbReference type="EMBL" id="MCWU01000079">
    <property type="protein sequence ID" value="PMJ61609.1"/>
    <property type="molecule type" value="Genomic_DNA"/>
</dbReference>
<protein>
    <submittedName>
        <fullName evidence="2">Uncharacterized protein</fullName>
    </submittedName>
</protein>
<dbReference type="AlphaFoldDB" id="A0A2N7F6X6"/>
<dbReference type="RefSeq" id="WP_102517186.1">
    <property type="nucleotide sequence ID" value="NZ_CAWNSM010000079.1"/>
</dbReference>
<accession>A0A2N7F6X6</accession>
<dbReference type="Proteomes" id="UP000235330">
    <property type="component" value="Unassembled WGS sequence"/>
</dbReference>
<comment type="caution">
    <text evidence="2">The sequence shown here is derived from an EMBL/GenBank/DDBJ whole genome shotgun (WGS) entry which is preliminary data.</text>
</comment>
<name>A0A2N7F6X6_VIBSP</name>
<evidence type="ECO:0000313" key="3">
    <source>
        <dbReference type="Proteomes" id="UP000235330"/>
    </source>
</evidence>
<evidence type="ECO:0000256" key="1">
    <source>
        <dbReference type="SAM" id="Coils"/>
    </source>
</evidence>
<evidence type="ECO:0000313" key="2">
    <source>
        <dbReference type="EMBL" id="PMJ61609.1"/>
    </source>
</evidence>
<sequence length="161" mass="18065">MYKTITTLRRVLLTAVALVIASLASISVTIPVLANPIPSVSNPSGTDRIRTSEGASCEQAVSTGKTVQFGTYGSTGNEDSDSYYNNYYYQNQDEAGVYAAVTLQFGGEDRVDCRRLYEFELRERERIEELAQAEHELKLLQIEAEKYRLLKMKQSNTTFSE</sequence>
<proteinExistence type="predicted"/>
<feature type="coiled-coil region" evidence="1">
    <location>
        <begin position="123"/>
        <end position="150"/>
    </location>
</feature>
<organism evidence="2 3">
    <name type="scientific">Vibrio splendidus</name>
    <dbReference type="NCBI Taxonomy" id="29497"/>
    <lineage>
        <taxon>Bacteria</taxon>
        <taxon>Pseudomonadati</taxon>
        <taxon>Pseudomonadota</taxon>
        <taxon>Gammaproteobacteria</taxon>
        <taxon>Vibrionales</taxon>
        <taxon>Vibrionaceae</taxon>
        <taxon>Vibrio</taxon>
    </lineage>
</organism>
<gene>
    <name evidence="2" type="ORF">BCU17_06205</name>
</gene>
<keyword evidence="1" id="KW-0175">Coiled coil</keyword>
<reference evidence="3" key="1">
    <citation type="submission" date="2016-07" db="EMBL/GenBank/DDBJ databases">
        <title>Nontailed viruses are major unrecognized killers of bacteria in the ocean.</title>
        <authorList>
            <person name="Kauffman K."/>
            <person name="Hussain F."/>
            <person name="Yang J."/>
            <person name="Arevalo P."/>
            <person name="Brown J."/>
            <person name="Cutler M."/>
            <person name="Kelly L."/>
            <person name="Polz M.F."/>
        </authorList>
    </citation>
    <scope>NUCLEOTIDE SEQUENCE [LARGE SCALE GENOMIC DNA]</scope>
    <source>
        <strain evidence="3">10N.261.55.E11</strain>
    </source>
</reference>